<dbReference type="InterPro" id="IPR004827">
    <property type="entry name" value="bZIP"/>
</dbReference>
<dbReference type="GO" id="GO:0005874">
    <property type="term" value="C:microtubule"/>
    <property type="evidence" value="ECO:0007669"/>
    <property type="project" value="TreeGrafter"/>
</dbReference>
<reference evidence="4" key="1">
    <citation type="submission" date="2021-02" db="EMBL/GenBank/DDBJ databases">
        <authorList>
            <person name="Nowell W R."/>
        </authorList>
    </citation>
    <scope>NUCLEOTIDE SEQUENCE</scope>
</reference>
<dbReference type="GO" id="GO:0003700">
    <property type="term" value="F:DNA-binding transcription factor activity"/>
    <property type="evidence" value="ECO:0007669"/>
    <property type="project" value="InterPro"/>
</dbReference>
<comment type="caution">
    <text evidence="4">The sequence shown here is derived from an EMBL/GenBank/DDBJ whole genome shotgun (WGS) entry which is preliminary data.</text>
</comment>
<dbReference type="SUPFAM" id="SSF57959">
    <property type="entry name" value="Leucine zipper domain"/>
    <property type="match status" value="1"/>
</dbReference>
<proteinExistence type="inferred from homology"/>
<dbReference type="Gene3D" id="1.10.238.10">
    <property type="entry name" value="EF-hand"/>
    <property type="match status" value="1"/>
</dbReference>
<dbReference type="PROSITE" id="PS50217">
    <property type="entry name" value="BZIP"/>
    <property type="match status" value="1"/>
</dbReference>
<dbReference type="SMART" id="SM00338">
    <property type="entry name" value="BRLZ"/>
    <property type="match status" value="1"/>
</dbReference>
<dbReference type="AlphaFoldDB" id="A0A813N0M7"/>
<evidence type="ECO:0000259" key="3">
    <source>
        <dbReference type="PROSITE" id="PS50217"/>
    </source>
</evidence>
<dbReference type="GO" id="GO:0032273">
    <property type="term" value="P:positive regulation of protein polymerization"/>
    <property type="evidence" value="ECO:0007669"/>
    <property type="project" value="TreeGrafter"/>
</dbReference>
<sequence length="502" mass="55901">MASGGHSDLKEVFDKYSKFGKTEAQLKERDIRIESKNIQKMMKDGGVIDSKYTTQLLDNDMARVLGKLTTGGTYQKGIKTFELNGFKLLIDQIADSKKTTADHIISQISSTGGPSLANVTGTANKNITDRMTNVSHYTGSHKERFDAEGHGKGKEGRTDEAKNSGYRTCFCCIVVTFRLNQLFSKADEFNDCQSNKPPPSEVDSTSSSVNSTKTNLALRSKQKIKKEKELAQANAEGTIQILPTGRVRYGPITVNPRKQPSKTLFTGRRSKYEQLNGDDEEKRRVRRERNRIAATKCREKREGVLSKLELDHLHESQLHTRLLQNVSQLEQRKQALQSMISTHMLDCTLPQINSIAIPPQEQPTMVFGDSTFLTSIRETHALPLPSHQPQLISHGEEECSNFLQPAPVLTNSVYDSDQSNYIYLSEQQSHPETITMYSSSIERLINSIESSAAYVDNNNNNNNNTSSGLFNSAYGSSTCAQQHSSSSEDGSLPPTKKNTFVC</sequence>
<dbReference type="InterPro" id="IPR008907">
    <property type="entry name" value="TPP/p25"/>
</dbReference>
<dbReference type="Pfam" id="PF05517">
    <property type="entry name" value="p25-alpha"/>
    <property type="match status" value="1"/>
</dbReference>
<evidence type="ECO:0000256" key="1">
    <source>
        <dbReference type="ARBA" id="ARBA00010994"/>
    </source>
</evidence>
<feature type="region of interest" description="Disordered" evidence="2">
    <location>
        <begin position="190"/>
        <end position="216"/>
    </location>
</feature>
<dbReference type="GO" id="GO:0046785">
    <property type="term" value="P:microtubule polymerization"/>
    <property type="evidence" value="ECO:0007669"/>
    <property type="project" value="InterPro"/>
</dbReference>
<dbReference type="InterPro" id="IPR011992">
    <property type="entry name" value="EF-hand-dom_pair"/>
</dbReference>
<dbReference type="PRINTS" id="PR00042">
    <property type="entry name" value="LEUZIPPRFOS"/>
</dbReference>
<dbReference type="GO" id="GO:0003677">
    <property type="term" value="F:DNA binding"/>
    <property type="evidence" value="ECO:0007669"/>
    <property type="project" value="InterPro"/>
</dbReference>
<dbReference type="InterPro" id="IPR046347">
    <property type="entry name" value="bZIP_sf"/>
</dbReference>
<accession>A0A813N0M7</accession>
<gene>
    <name evidence="4" type="ORF">EDS130_LOCUS1115</name>
</gene>
<feature type="domain" description="BZIP" evidence="3">
    <location>
        <begin position="280"/>
        <end position="343"/>
    </location>
</feature>
<dbReference type="SUPFAM" id="SSF47473">
    <property type="entry name" value="EF-hand"/>
    <property type="match status" value="1"/>
</dbReference>
<dbReference type="PANTHER" id="PTHR12932">
    <property type="entry name" value="P25 ALPHA-RELATED"/>
    <property type="match status" value="1"/>
</dbReference>
<evidence type="ECO:0000256" key="2">
    <source>
        <dbReference type="SAM" id="MobiDB-lite"/>
    </source>
</evidence>
<dbReference type="GO" id="GO:0015631">
    <property type="term" value="F:tubulin binding"/>
    <property type="evidence" value="ECO:0007669"/>
    <property type="project" value="InterPro"/>
</dbReference>
<feature type="region of interest" description="Disordered" evidence="2">
    <location>
        <begin position="139"/>
        <end position="161"/>
    </location>
</feature>
<dbReference type="PROSITE" id="PS00036">
    <property type="entry name" value="BZIP_BASIC"/>
    <property type="match status" value="1"/>
</dbReference>
<feature type="compositionally biased region" description="Low complexity" evidence="2">
    <location>
        <begin position="201"/>
        <end position="215"/>
    </location>
</feature>
<dbReference type="GO" id="GO:0006357">
    <property type="term" value="P:regulation of transcription by RNA polymerase II"/>
    <property type="evidence" value="ECO:0007669"/>
    <property type="project" value="InterPro"/>
</dbReference>
<name>A0A813N0M7_ADIRI</name>
<organism evidence="4 5">
    <name type="scientific">Adineta ricciae</name>
    <name type="common">Rotifer</name>
    <dbReference type="NCBI Taxonomy" id="249248"/>
    <lineage>
        <taxon>Eukaryota</taxon>
        <taxon>Metazoa</taxon>
        <taxon>Spiralia</taxon>
        <taxon>Gnathifera</taxon>
        <taxon>Rotifera</taxon>
        <taxon>Eurotatoria</taxon>
        <taxon>Bdelloidea</taxon>
        <taxon>Adinetida</taxon>
        <taxon>Adinetidae</taxon>
        <taxon>Adineta</taxon>
    </lineage>
</organism>
<dbReference type="Gene3D" id="1.20.5.170">
    <property type="match status" value="1"/>
</dbReference>
<dbReference type="InterPro" id="IPR000837">
    <property type="entry name" value="AP-1"/>
</dbReference>
<evidence type="ECO:0000313" key="4">
    <source>
        <dbReference type="EMBL" id="CAF0731038.1"/>
    </source>
</evidence>
<feature type="region of interest" description="Disordered" evidence="2">
    <location>
        <begin position="480"/>
        <end position="502"/>
    </location>
</feature>
<evidence type="ECO:0000313" key="5">
    <source>
        <dbReference type="Proteomes" id="UP000663852"/>
    </source>
</evidence>
<dbReference type="PANTHER" id="PTHR12932:SF9">
    <property type="entry name" value="TUBULIN POLYMERIZATION-PROMOTING PROTEIN HOMOLOG"/>
    <property type="match status" value="1"/>
</dbReference>
<dbReference type="Proteomes" id="UP000663852">
    <property type="component" value="Unassembled WGS sequence"/>
</dbReference>
<dbReference type="GO" id="GO:0001578">
    <property type="term" value="P:microtubule bundle formation"/>
    <property type="evidence" value="ECO:0007669"/>
    <property type="project" value="TreeGrafter"/>
</dbReference>
<dbReference type="EMBL" id="CAJNOJ010000002">
    <property type="protein sequence ID" value="CAF0731038.1"/>
    <property type="molecule type" value="Genomic_DNA"/>
</dbReference>
<comment type="similarity">
    <text evidence="1">Belongs to the TPPP family.</text>
</comment>
<dbReference type="OrthoDB" id="548799at2759"/>
<feature type="compositionally biased region" description="Basic and acidic residues" evidence="2">
    <location>
        <begin position="140"/>
        <end position="161"/>
    </location>
</feature>
<protein>
    <recommendedName>
        <fullName evidence="3">BZIP domain-containing protein</fullName>
    </recommendedName>
</protein>